<dbReference type="GO" id="GO:0003824">
    <property type="term" value="F:catalytic activity"/>
    <property type="evidence" value="ECO:0007669"/>
    <property type="project" value="InterPro"/>
</dbReference>
<dbReference type="EMBL" id="DTBD01000010">
    <property type="protein sequence ID" value="HGQ63935.1"/>
    <property type="molecule type" value="Genomic_DNA"/>
</dbReference>
<protein>
    <submittedName>
        <fullName evidence="3">B12-binding domain-containing radical SAM protein</fullName>
    </submittedName>
</protein>
<dbReference type="InterPro" id="IPR006638">
    <property type="entry name" value="Elp3/MiaA/NifB-like_rSAM"/>
</dbReference>
<organism evidence="3">
    <name type="scientific">Ignisphaera aggregans</name>
    <dbReference type="NCBI Taxonomy" id="334771"/>
    <lineage>
        <taxon>Archaea</taxon>
        <taxon>Thermoproteota</taxon>
        <taxon>Thermoprotei</taxon>
        <taxon>Desulfurococcales</taxon>
        <taxon>Desulfurococcaceae</taxon>
        <taxon>Ignisphaera</taxon>
    </lineage>
</organism>
<dbReference type="Gene3D" id="3.40.50.280">
    <property type="entry name" value="Cobalamin-binding domain"/>
    <property type="match status" value="1"/>
</dbReference>
<dbReference type="Pfam" id="PF04055">
    <property type="entry name" value="Radical_SAM"/>
    <property type="match status" value="1"/>
</dbReference>
<dbReference type="PANTHER" id="PTHR42731:SF4">
    <property type="entry name" value="RADICAL SAM DOMAIN PROTEIN"/>
    <property type="match status" value="1"/>
</dbReference>
<dbReference type="SFLD" id="SFLDS00029">
    <property type="entry name" value="Radical_SAM"/>
    <property type="match status" value="1"/>
</dbReference>
<evidence type="ECO:0000313" key="3">
    <source>
        <dbReference type="EMBL" id="HGQ63935.1"/>
    </source>
</evidence>
<gene>
    <name evidence="3" type="ORF">ENU08_01665</name>
    <name evidence="2" type="ORF">ENU41_01140</name>
</gene>
<sequence length="526" mass="59889">MKIILSAPATEMSEYNGNPAIAFVAGFSKPFFIPRSYLKNVLYKPVPSNEDGEVIYAPLGIRLIEASLINSGMYKKEDVIIVHPDNLEEKVSESTRIIGISTKDPLGLGYVSLTYSTLTGLGNSINKYEFLQLMKKIVELKNKYRFKVVVGGPGIWQFKLYDDISNKLGIDVIVSGEGEAIVPKIFTQLINGEHVDGFIEGMMTPPKLIPCILGATIYGAIEVTRGCGRGCLFCTPTMRIKRDIPLEKILRDVEVNLKNGQDKLLLVTEDLFLYGSNYPWEPNEDALIKLVDSITKYRYHGLKYVQVTHMNLAAVRYKKSLFKIIADKLHEFAWFKLRNNYICTVEVGIESGSPKIIGKLMRGKALPYTHEEWPETVLESLILMEEHDWIPLATLIVGLPEENEDDTIKTLELISKIRQHGLRTFLVPLLFVPLGGCALENQPIKSFEELNMTQLSIFSECWKHNVRIWGEDHFKNYNNVQKLLFKITSKMYLATIAKKYRWREQIALDIYSELKKLSDGDTKEYE</sequence>
<dbReference type="SFLD" id="SFLDG01082">
    <property type="entry name" value="B12-binding_domain_containing"/>
    <property type="match status" value="1"/>
</dbReference>
<reference evidence="3" key="1">
    <citation type="journal article" date="2020" name="mSystems">
        <title>Genome- and Community-Level Interaction Insights into Carbon Utilization and Element Cycling Functions of Hydrothermarchaeota in Hydrothermal Sediment.</title>
        <authorList>
            <person name="Zhou Z."/>
            <person name="Liu Y."/>
            <person name="Xu W."/>
            <person name="Pan J."/>
            <person name="Luo Z.H."/>
            <person name="Li M."/>
        </authorList>
    </citation>
    <scope>NUCLEOTIDE SEQUENCE [LARGE SCALE GENOMIC DNA]</scope>
    <source>
        <strain evidence="3">SpSt-637</strain>
        <strain evidence="2">SpSt-667</strain>
    </source>
</reference>
<dbReference type="PANTHER" id="PTHR42731">
    <property type="entry name" value="SLL1084 PROTEIN"/>
    <property type="match status" value="1"/>
</dbReference>
<dbReference type="EMBL" id="DTCK01000008">
    <property type="protein sequence ID" value="HGQ35269.1"/>
    <property type="molecule type" value="Genomic_DNA"/>
</dbReference>
<comment type="caution">
    <text evidence="3">The sequence shown here is derived from an EMBL/GenBank/DDBJ whole genome shotgun (WGS) entry which is preliminary data.</text>
</comment>
<feature type="domain" description="Radical SAM core" evidence="1">
    <location>
        <begin position="213"/>
        <end position="471"/>
    </location>
</feature>
<dbReference type="Gene3D" id="3.80.30.20">
    <property type="entry name" value="tm_1862 like domain"/>
    <property type="match status" value="1"/>
</dbReference>
<dbReference type="CDD" id="cd01335">
    <property type="entry name" value="Radical_SAM"/>
    <property type="match status" value="1"/>
</dbReference>
<proteinExistence type="predicted"/>
<dbReference type="InterPro" id="IPR007197">
    <property type="entry name" value="rSAM"/>
</dbReference>
<dbReference type="GO" id="GO:0051536">
    <property type="term" value="F:iron-sulfur cluster binding"/>
    <property type="evidence" value="ECO:0007669"/>
    <property type="project" value="InterPro"/>
</dbReference>
<dbReference type="SUPFAM" id="SSF102114">
    <property type="entry name" value="Radical SAM enzymes"/>
    <property type="match status" value="1"/>
</dbReference>
<evidence type="ECO:0000259" key="1">
    <source>
        <dbReference type="PROSITE" id="PS51918"/>
    </source>
</evidence>
<accession>A0A7C4JJ88</accession>
<dbReference type="SMART" id="SM00729">
    <property type="entry name" value="Elp3"/>
    <property type="match status" value="1"/>
</dbReference>
<dbReference type="AlphaFoldDB" id="A0A7C4JJ88"/>
<dbReference type="InterPro" id="IPR058240">
    <property type="entry name" value="rSAM_sf"/>
</dbReference>
<name>A0A7C4JJ88_9CREN</name>
<evidence type="ECO:0000313" key="2">
    <source>
        <dbReference type="EMBL" id="HGQ35269.1"/>
    </source>
</evidence>
<dbReference type="InterPro" id="IPR023404">
    <property type="entry name" value="rSAM_horseshoe"/>
</dbReference>
<dbReference type="PROSITE" id="PS51918">
    <property type="entry name" value="RADICAL_SAM"/>
    <property type="match status" value="1"/>
</dbReference>